<dbReference type="Gene3D" id="1.10.287.1490">
    <property type="match status" value="1"/>
</dbReference>
<evidence type="ECO:0000313" key="3">
    <source>
        <dbReference type="EMBL" id="MPN18346.1"/>
    </source>
</evidence>
<comment type="caution">
    <text evidence="3">The sequence shown here is derived from an EMBL/GenBank/DDBJ whole genome shotgun (WGS) entry which is preliminary data.</text>
</comment>
<reference evidence="3" key="1">
    <citation type="submission" date="2019-08" db="EMBL/GenBank/DDBJ databases">
        <authorList>
            <person name="Kucharzyk K."/>
            <person name="Murdoch R.W."/>
            <person name="Higgins S."/>
            <person name="Loffler F."/>
        </authorList>
    </citation>
    <scope>NUCLEOTIDE SEQUENCE</scope>
</reference>
<accession>A0A645FWU6</accession>
<dbReference type="EMBL" id="VSSQ01065654">
    <property type="protein sequence ID" value="MPN18346.1"/>
    <property type="molecule type" value="Genomic_DNA"/>
</dbReference>
<sequence length="231" mass="26766">MLDEFEDELGDLPKAIQKQEANVSDIKNKIAETEQIINDVRVFVATSKSTLVALKTKEDKLSQQQFLVRNNKEFDAITAEVKSLKDEHEKLSVKMRTEGTKEANLNSILETQKQELNTAIEELDKLNHQFDDLTAEHSEDVQIYNRVRKNLRLNISDTLYDKYAIIRTRNQDAAVRLKKSSCAGCYRAIPQQVIVEMRNQVDRIFQCENCGRILIPEWVEFDEDELLDPKH</sequence>
<feature type="coiled-coil region" evidence="1">
    <location>
        <begin position="67"/>
        <end position="136"/>
    </location>
</feature>
<dbReference type="InterPro" id="IPR003743">
    <property type="entry name" value="Zf-RING_7"/>
</dbReference>
<evidence type="ECO:0000259" key="2">
    <source>
        <dbReference type="Pfam" id="PF02591"/>
    </source>
</evidence>
<organism evidence="3">
    <name type="scientific">bioreactor metagenome</name>
    <dbReference type="NCBI Taxonomy" id="1076179"/>
    <lineage>
        <taxon>unclassified sequences</taxon>
        <taxon>metagenomes</taxon>
        <taxon>ecological metagenomes</taxon>
    </lineage>
</organism>
<evidence type="ECO:0000256" key="1">
    <source>
        <dbReference type="SAM" id="Coils"/>
    </source>
</evidence>
<dbReference type="AlphaFoldDB" id="A0A645FWU6"/>
<name>A0A645FWU6_9ZZZZ</name>
<proteinExistence type="predicted"/>
<feature type="domain" description="C4-type zinc ribbon" evidence="2">
    <location>
        <begin position="181"/>
        <end position="214"/>
    </location>
</feature>
<dbReference type="Pfam" id="PF02591">
    <property type="entry name" value="Zn_ribbon_9"/>
    <property type="match status" value="1"/>
</dbReference>
<keyword evidence="1" id="KW-0175">Coiled coil</keyword>
<gene>
    <name evidence="3" type="ORF">SDC9_165706</name>
</gene>
<protein>
    <recommendedName>
        <fullName evidence="2">C4-type zinc ribbon domain-containing protein</fullName>
    </recommendedName>
</protein>